<dbReference type="RefSeq" id="WP_242612309.1">
    <property type="nucleotide sequence ID" value="NZ_SHKO01000003.1"/>
</dbReference>
<dbReference type="SUPFAM" id="SSF53850">
    <property type="entry name" value="Periplasmic binding protein-like II"/>
    <property type="match status" value="1"/>
</dbReference>
<dbReference type="InterPro" id="IPR042100">
    <property type="entry name" value="Bug_dom1"/>
</dbReference>
<evidence type="ECO:0000313" key="4">
    <source>
        <dbReference type="Proteomes" id="UP000293398"/>
    </source>
</evidence>
<feature type="signal peptide" evidence="2">
    <location>
        <begin position="1"/>
        <end position="26"/>
    </location>
</feature>
<dbReference type="Gene3D" id="3.40.190.10">
    <property type="entry name" value="Periplasmic binding protein-like II"/>
    <property type="match status" value="1"/>
</dbReference>
<dbReference type="CDD" id="cd07012">
    <property type="entry name" value="PBP2_Bug_TTT"/>
    <property type="match status" value="1"/>
</dbReference>
<gene>
    <name evidence="3" type="ORF">EV681_3624</name>
</gene>
<evidence type="ECO:0000256" key="2">
    <source>
        <dbReference type="SAM" id="SignalP"/>
    </source>
</evidence>
<dbReference type="Gene3D" id="3.40.190.150">
    <property type="entry name" value="Bordetella uptake gene, domain 1"/>
    <property type="match status" value="1"/>
</dbReference>
<dbReference type="EMBL" id="SHKO01000003">
    <property type="protein sequence ID" value="RZT92863.1"/>
    <property type="molecule type" value="Genomic_DNA"/>
</dbReference>
<protein>
    <submittedName>
        <fullName evidence="3">Tripartite-type tricarboxylate transporter receptor subunit TctC</fullName>
    </submittedName>
</protein>
<dbReference type="PIRSF" id="PIRSF017082">
    <property type="entry name" value="YflP"/>
    <property type="match status" value="1"/>
</dbReference>
<dbReference type="InterPro" id="IPR005064">
    <property type="entry name" value="BUG"/>
</dbReference>
<evidence type="ECO:0000256" key="1">
    <source>
        <dbReference type="ARBA" id="ARBA00006987"/>
    </source>
</evidence>
<reference evidence="3 4" key="1">
    <citation type="submission" date="2019-02" db="EMBL/GenBank/DDBJ databases">
        <title>Genomic Encyclopedia of Type Strains, Phase IV (KMG-IV): sequencing the most valuable type-strain genomes for metagenomic binning, comparative biology and taxonomic classification.</title>
        <authorList>
            <person name="Goeker M."/>
        </authorList>
    </citation>
    <scope>NUCLEOTIDE SEQUENCE [LARGE SCALE GENOMIC DNA]</scope>
    <source>
        <strain evidence="3 4">DSM 23814</strain>
    </source>
</reference>
<feature type="chain" id="PRO_5020716962" evidence="2">
    <location>
        <begin position="27"/>
        <end position="326"/>
    </location>
</feature>
<organism evidence="3 4">
    <name type="scientific">Advenella incenata</name>
    <dbReference type="NCBI Taxonomy" id="267800"/>
    <lineage>
        <taxon>Bacteria</taxon>
        <taxon>Pseudomonadati</taxon>
        <taxon>Pseudomonadota</taxon>
        <taxon>Betaproteobacteria</taxon>
        <taxon>Burkholderiales</taxon>
        <taxon>Alcaligenaceae</taxon>
    </lineage>
</organism>
<comment type="caution">
    <text evidence="3">The sequence shown here is derived from an EMBL/GenBank/DDBJ whole genome shotgun (WGS) entry which is preliminary data.</text>
</comment>
<name>A0A4Q7VC22_9BURK</name>
<dbReference type="Pfam" id="PF03401">
    <property type="entry name" value="TctC"/>
    <property type="match status" value="1"/>
</dbReference>
<comment type="similarity">
    <text evidence="1">Belongs to the UPF0065 (bug) family.</text>
</comment>
<accession>A0A4Q7VC22</accession>
<proteinExistence type="inferred from homology"/>
<dbReference type="Proteomes" id="UP000293398">
    <property type="component" value="Unassembled WGS sequence"/>
</dbReference>
<dbReference type="AlphaFoldDB" id="A0A4Q7VC22"/>
<keyword evidence="3" id="KW-0675">Receptor</keyword>
<dbReference type="PANTHER" id="PTHR42928:SF5">
    <property type="entry name" value="BLR1237 PROTEIN"/>
    <property type="match status" value="1"/>
</dbReference>
<evidence type="ECO:0000313" key="3">
    <source>
        <dbReference type="EMBL" id="RZT92863.1"/>
    </source>
</evidence>
<keyword evidence="2" id="KW-0732">Signal</keyword>
<sequence length="326" mass="34781">MNVQRHGLKIATAFFLSLCMTPLVNAQEAFPKEPIELIIPFAPGDTDKMLRPIADRMRDALGQPVVMQYKPGAGGGVGASQVANAKADGYTLVGSSPGALVIVPLANKEFKYETESFAPVAAFTKGAFLLLVPGDSPYKTLEDLVNAAKTKPGTITYGSSGTMGITHLLTEIFSKNANIELMHIPYQGSTPAVVDLLGKEINMATAAIAPALGYVKSGRLRALAVISDRRSALLPDVPTVAELGYGVSSPALYGIVAPKGTSKERVYAIYEAAKKAIETHKDEINKNLTTLGAEIQLLDPEQYRAYLQEQKAMFSKAIDGLKVGQQ</sequence>
<dbReference type="PANTHER" id="PTHR42928">
    <property type="entry name" value="TRICARBOXYLATE-BINDING PROTEIN"/>
    <property type="match status" value="1"/>
</dbReference>
<keyword evidence="4" id="KW-1185">Reference proteome</keyword>